<keyword evidence="2" id="KW-0812">Transmembrane</keyword>
<evidence type="ECO:0000256" key="1">
    <source>
        <dbReference type="SAM" id="MobiDB-lite"/>
    </source>
</evidence>
<reference evidence="3" key="1">
    <citation type="journal article" date="2023" name="Access Microbiol">
        <title>De-novo genome assembly for Akanthomyces muscarius, a biocontrol agent of insect agricultural pests.</title>
        <authorList>
            <person name="Erdos Z."/>
            <person name="Studholme D.J."/>
            <person name="Raymond B."/>
            <person name="Sharma M."/>
        </authorList>
    </citation>
    <scope>NUCLEOTIDE SEQUENCE</scope>
    <source>
        <strain evidence="3">Ve6</strain>
    </source>
</reference>
<keyword evidence="2" id="KW-1133">Transmembrane helix</keyword>
<keyword evidence="2" id="KW-0472">Membrane</keyword>
<feature type="transmembrane region" description="Helical" evidence="2">
    <location>
        <begin position="39"/>
        <end position="59"/>
    </location>
</feature>
<feature type="region of interest" description="Disordered" evidence="1">
    <location>
        <begin position="1"/>
        <end position="20"/>
    </location>
</feature>
<organism evidence="3 4">
    <name type="scientific">Akanthomyces muscarius</name>
    <name type="common">Entomopathogenic fungus</name>
    <name type="synonym">Lecanicillium muscarium</name>
    <dbReference type="NCBI Taxonomy" id="2231603"/>
    <lineage>
        <taxon>Eukaryota</taxon>
        <taxon>Fungi</taxon>
        <taxon>Dikarya</taxon>
        <taxon>Ascomycota</taxon>
        <taxon>Pezizomycotina</taxon>
        <taxon>Sordariomycetes</taxon>
        <taxon>Hypocreomycetidae</taxon>
        <taxon>Hypocreales</taxon>
        <taxon>Cordycipitaceae</taxon>
        <taxon>Akanthomyces</taxon>
    </lineage>
</organism>
<evidence type="ECO:0000313" key="4">
    <source>
        <dbReference type="Proteomes" id="UP001144673"/>
    </source>
</evidence>
<dbReference type="Proteomes" id="UP001144673">
    <property type="component" value="Chromosome 1"/>
</dbReference>
<dbReference type="GeneID" id="80893398"/>
<evidence type="ECO:0000256" key="2">
    <source>
        <dbReference type="SAM" id="Phobius"/>
    </source>
</evidence>
<gene>
    <name evidence="3" type="ORF">LMH87_006239</name>
</gene>
<comment type="caution">
    <text evidence="3">The sequence shown here is derived from an EMBL/GenBank/DDBJ whole genome shotgun (WGS) entry which is preliminary data.</text>
</comment>
<keyword evidence="4" id="KW-1185">Reference proteome</keyword>
<sequence>MAPVPTTTTPSSHINVARQAPQTQTQTWSTFMADNEQPTAAMCLTFSIVTLLVLALLLYTGRRWEACNSSNSFRRRICPHCRDKASAQAARLRTCPTENMELNVKIMTEKRSEAAASWHGTNMLNTSWGWMS</sequence>
<proteinExistence type="predicted"/>
<dbReference type="AlphaFoldDB" id="A0A9W8QP64"/>
<protein>
    <submittedName>
        <fullName evidence="3">Uncharacterized protein</fullName>
    </submittedName>
</protein>
<dbReference type="KEGG" id="amus:LMH87_006239"/>
<dbReference type="RefSeq" id="XP_056059485.1">
    <property type="nucleotide sequence ID" value="XM_056204094.1"/>
</dbReference>
<evidence type="ECO:0000313" key="3">
    <source>
        <dbReference type="EMBL" id="KAJ4164570.1"/>
    </source>
</evidence>
<accession>A0A9W8QP64</accession>
<dbReference type="EMBL" id="JAJHUN010000001">
    <property type="protein sequence ID" value="KAJ4164570.1"/>
    <property type="molecule type" value="Genomic_DNA"/>
</dbReference>
<name>A0A9W8QP64_AKAMU</name>